<keyword evidence="1" id="KW-0446">Lipid-binding</keyword>
<evidence type="ECO:0000256" key="1">
    <source>
        <dbReference type="ARBA" id="ARBA00023121"/>
    </source>
</evidence>
<dbReference type="Gene3D" id="3.30.1180.10">
    <property type="match status" value="1"/>
</dbReference>
<dbReference type="PROSITE" id="PS51482">
    <property type="entry name" value="DEGV"/>
    <property type="match status" value="1"/>
</dbReference>
<dbReference type="PANTHER" id="PTHR33434:SF2">
    <property type="entry name" value="FATTY ACID-BINDING PROTEIN TM_1468"/>
    <property type="match status" value="1"/>
</dbReference>
<dbReference type="Gene3D" id="3.40.50.10170">
    <property type="match status" value="1"/>
</dbReference>
<dbReference type="RefSeq" id="WP_338822719.1">
    <property type="nucleotide sequence ID" value="NZ_CP148067.1"/>
</dbReference>
<dbReference type="Proteomes" id="UP001477443">
    <property type="component" value="Chromosome"/>
</dbReference>
<gene>
    <name evidence="2" type="ORF">WG617_00475</name>
</gene>
<dbReference type="InterPro" id="IPR003797">
    <property type="entry name" value="DegV"/>
</dbReference>
<organism evidence="2 3">
    <name type="scientific">Mycoplasmopsis felifaucium</name>
    <dbReference type="NCBI Taxonomy" id="35768"/>
    <lineage>
        <taxon>Bacteria</taxon>
        <taxon>Bacillati</taxon>
        <taxon>Mycoplasmatota</taxon>
        <taxon>Mycoplasmoidales</taxon>
        <taxon>Metamycoplasmataceae</taxon>
        <taxon>Mycoplasmopsis</taxon>
    </lineage>
</organism>
<dbReference type="InterPro" id="IPR043168">
    <property type="entry name" value="DegV_C"/>
</dbReference>
<evidence type="ECO:0000313" key="2">
    <source>
        <dbReference type="EMBL" id="WXL29118.1"/>
    </source>
</evidence>
<dbReference type="SUPFAM" id="SSF82549">
    <property type="entry name" value="DAK1/DegV-like"/>
    <property type="match status" value="1"/>
</dbReference>
<proteinExistence type="predicted"/>
<dbReference type="InterPro" id="IPR050270">
    <property type="entry name" value="DegV_domain_contain"/>
</dbReference>
<sequence>MKKYAIVVDSSCGLTKAQAEKLGWYYLPLYIDIDGTNYADGVEIDSSNIFDKFTLKSNVKTSMFNLSYAEELFTKLSSEYEEIIVYPISKALSNSFSALSVMKADFSKLKIIESVEIATLILIDLFWFQSQMELDSSKINEYINFMEQGSFKKSITLIPKHNKYLVKGGRLHPAAALIAKMFNIVLMIKFENGQLLKEGIGRNFYKTILKNAQQKANDFRVDENHVKKCIILHSGSTDEDLVQYKKQVEELFNVESNIYSIPPVVSIHVGPEAYVLIVTSLPKELSEVVDKQMNIIFGK</sequence>
<dbReference type="EMBL" id="CP148067">
    <property type="protein sequence ID" value="WXL29118.1"/>
    <property type="molecule type" value="Genomic_DNA"/>
</dbReference>
<accession>A0ABZ2RSM5</accession>
<name>A0ABZ2RSM5_9BACT</name>
<dbReference type="Pfam" id="PF02645">
    <property type="entry name" value="DegV"/>
    <property type="match status" value="1"/>
</dbReference>
<evidence type="ECO:0000313" key="3">
    <source>
        <dbReference type="Proteomes" id="UP001477443"/>
    </source>
</evidence>
<keyword evidence="3" id="KW-1185">Reference proteome</keyword>
<dbReference type="PANTHER" id="PTHR33434">
    <property type="entry name" value="DEGV DOMAIN-CONTAINING PROTEIN DR_1986-RELATED"/>
    <property type="match status" value="1"/>
</dbReference>
<reference evidence="2" key="1">
    <citation type="submission" date="2024-03" db="EMBL/GenBank/DDBJ databases">
        <title>Complete genome sequence of Mycoplasma felifaucium Z921 isolated from the trachea of a cheetah.</title>
        <authorList>
            <person name="Spergser J."/>
        </authorList>
    </citation>
    <scope>NUCLEOTIDE SEQUENCE [LARGE SCALE GENOMIC DNA]</scope>
    <source>
        <strain evidence="2">Z921</strain>
    </source>
</reference>
<protein>
    <submittedName>
        <fullName evidence="2">DegV family protein</fullName>
    </submittedName>
</protein>
<dbReference type="NCBIfam" id="TIGR00762">
    <property type="entry name" value="DegV"/>
    <property type="match status" value="1"/>
</dbReference>